<name>A0A1I2AWU5_9BACL</name>
<dbReference type="OrthoDB" id="9810174at2"/>
<dbReference type="Gene3D" id="3.90.1340.10">
    <property type="entry name" value="Phage tail collar domain"/>
    <property type="match status" value="1"/>
</dbReference>
<evidence type="ECO:0000313" key="2">
    <source>
        <dbReference type="EMBL" id="SFE47453.1"/>
    </source>
</evidence>
<proteinExistence type="predicted"/>
<sequence length="172" mass="18314">MSDQYIGEIRMFGGNFPPLGWEFCNGQLLPISQFDALFMLIGTTYGGDGVSTFALPDLQGRIPVHMGRNNATGTTYVLGQKAGTETVTLTANQMPAHTHIPNSSNLEGQTNSPENAYWASSSKIQYADTAPNATLNPAAIGAAGGNQPHDNMMPYGAVSFIISTEGIFPQQN</sequence>
<organism evidence="2 3">
    <name type="scientific">Paenibacillus catalpae</name>
    <dbReference type="NCBI Taxonomy" id="1045775"/>
    <lineage>
        <taxon>Bacteria</taxon>
        <taxon>Bacillati</taxon>
        <taxon>Bacillota</taxon>
        <taxon>Bacilli</taxon>
        <taxon>Bacillales</taxon>
        <taxon>Paenibacillaceae</taxon>
        <taxon>Paenibacillus</taxon>
    </lineage>
</organism>
<feature type="domain" description="Phage tail collar" evidence="1">
    <location>
        <begin position="7"/>
        <end position="63"/>
    </location>
</feature>
<dbReference type="RefSeq" id="WP_091186945.1">
    <property type="nucleotide sequence ID" value="NZ_FOMT01000003.1"/>
</dbReference>
<dbReference type="InterPro" id="IPR037053">
    <property type="entry name" value="Phage_tail_collar_dom_sf"/>
</dbReference>
<gene>
    <name evidence="2" type="ORF">SAMN05216378_3244</name>
</gene>
<dbReference type="EMBL" id="FOMT01000003">
    <property type="protein sequence ID" value="SFE47453.1"/>
    <property type="molecule type" value="Genomic_DNA"/>
</dbReference>
<evidence type="ECO:0000313" key="3">
    <source>
        <dbReference type="Proteomes" id="UP000198855"/>
    </source>
</evidence>
<dbReference type="Proteomes" id="UP000198855">
    <property type="component" value="Unassembled WGS sequence"/>
</dbReference>
<keyword evidence="3" id="KW-1185">Reference proteome</keyword>
<dbReference type="Pfam" id="PF07484">
    <property type="entry name" value="Collar"/>
    <property type="match status" value="1"/>
</dbReference>
<dbReference type="SUPFAM" id="SSF88874">
    <property type="entry name" value="Receptor-binding domain of short tail fibre protein gp12"/>
    <property type="match status" value="1"/>
</dbReference>
<evidence type="ECO:0000259" key="1">
    <source>
        <dbReference type="Pfam" id="PF07484"/>
    </source>
</evidence>
<reference evidence="3" key="1">
    <citation type="submission" date="2016-10" db="EMBL/GenBank/DDBJ databases">
        <authorList>
            <person name="Varghese N."/>
            <person name="Submissions S."/>
        </authorList>
    </citation>
    <scope>NUCLEOTIDE SEQUENCE [LARGE SCALE GENOMIC DNA]</scope>
    <source>
        <strain evidence="3">CGMCC 1.10784</strain>
    </source>
</reference>
<dbReference type="STRING" id="1045775.SAMN05216378_3244"/>
<dbReference type="InterPro" id="IPR011083">
    <property type="entry name" value="Phage_tail_collar_dom"/>
</dbReference>
<protein>
    <submittedName>
        <fullName evidence="2">Microcystin-dependent protein</fullName>
    </submittedName>
</protein>
<dbReference type="AlphaFoldDB" id="A0A1I2AWU5"/>
<accession>A0A1I2AWU5</accession>